<dbReference type="PANTHER" id="PTHR46986">
    <property type="entry name" value="ENDORIBONUCLEASE YBEY, CHLOROPLASTIC"/>
    <property type="match status" value="1"/>
</dbReference>
<evidence type="ECO:0000256" key="6">
    <source>
        <dbReference type="ARBA" id="ARBA00022833"/>
    </source>
</evidence>
<proteinExistence type="inferred from homology"/>
<dbReference type="STRING" id="1082479.SAMN05216241_10741"/>
<keyword evidence="6 7" id="KW-0862">Zinc</keyword>
<dbReference type="NCBIfam" id="TIGR00043">
    <property type="entry name" value="rRNA maturation RNase YbeY"/>
    <property type="match status" value="1"/>
</dbReference>
<dbReference type="SUPFAM" id="SSF55486">
    <property type="entry name" value="Metalloproteases ('zincins'), catalytic domain"/>
    <property type="match status" value="1"/>
</dbReference>
<evidence type="ECO:0000256" key="5">
    <source>
        <dbReference type="ARBA" id="ARBA00022801"/>
    </source>
</evidence>
<comment type="subcellular location">
    <subcellularLocation>
        <location evidence="7">Cytoplasm</location>
    </subcellularLocation>
</comment>
<dbReference type="GO" id="GO:0005737">
    <property type="term" value="C:cytoplasm"/>
    <property type="evidence" value="ECO:0007669"/>
    <property type="project" value="UniProtKB-SubCell"/>
</dbReference>
<reference evidence="8 9" key="1">
    <citation type="submission" date="2016-10" db="EMBL/GenBank/DDBJ databases">
        <authorList>
            <person name="de Groot N.N."/>
        </authorList>
    </citation>
    <scope>NUCLEOTIDE SEQUENCE [LARGE SCALE GENOMIC DNA]</scope>
    <source>
        <strain evidence="8 9">DSM 25584</strain>
    </source>
</reference>
<sequence>MSDEPPNRPISAEVAAHAGAWATHIPNAEDLVARAAVAAVEAIPEADKPAGPLSLSLVLADDETVRTLNRDYRGADKPTNVLAFAALEGDSPEIPGEPVELGDVVIALETVLAEARAQGKTAADHLTHLTVHGTLHLLGLDHQDDTEAEAMEGLEVRVLAGLGVADPYAEAAGGAL</sequence>
<organism evidence="8 9">
    <name type="scientific">Limimonas halophila</name>
    <dbReference type="NCBI Taxonomy" id="1082479"/>
    <lineage>
        <taxon>Bacteria</taxon>
        <taxon>Pseudomonadati</taxon>
        <taxon>Pseudomonadota</taxon>
        <taxon>Alphaproteobacteria</taxon>
        <taxon>Rhodospirillales</taxon>
        <taxon>Rhodovibrionaceae</taxon>
        <taxon>Limimonas</taxon>
    </lineage>
</organism>
<dbReference type="GO" id="GO:0008270">
    <property type="term" value="F:zinc ion binding"/>
    <property type="evidence" value="ECO:0007669"/>
    <property type="project" value="UniProtKB-UniRule"/>
</dbReference>
<comment type="similarity">
    <text evidence="1 7">Belongs to the endoribonuclease YbeY family.</text>
</comment>
<name>A0A1G7SK17_9PROT</name>
<evidence type="ECO:0000313" key="9">
    <source>
        <dbReference type="Proteomes" id="UP000199415"/>
    </source>
</evidence>
<dbReference type="PANTHER" id="PTHR46986:SF1">
    <property type="entry name" value="ENDORIBONUCLEASE YBEY, CHLOROPLASTIC"/>
    <property type="match status" value="1"/>
</dbReference>
<dbReference type="Pfam" id="PF02130">
    <property type="entry name" value="YbeY"/>
    <property type="match status" value="1"/>
</dbReference>
<dbReference type="GO" id="GO:0006364">
    <property type="term" value="P:rRNA processing"/>
    <property type="evidence" value="ECO:0007669"/>
    <property type="project" value="UniProtKB-UniRule"/>
</dbReference>
<evidence type="ECO:0000313" key="8">
    <source>
        <dbReference type="EMBL" id="SDG23395.1"/>
    </source>
</evidence>
<dbReference type="EMBL" id="FNCE01000007">
    <property type="protein sequence ID" value="SDG23395.1"/>
    <property type="molecule type" value="Genomic_DNA"/>
</dbReference>
<dbReference type="HAMAP" id="MF_00009">
    <property type="entry name" value="Endoribonucl_YbeY"/>
    <property type="match status" value="1"/>
</dbReference>
<evidence type="ECO:0000256" key="1">
    <source>
        <dbReference type="ARBA" id="ARBA00010875"/>
    </source>
</evidence>
<comment type="cofactor">
    <cofactor evidence="7">
        <name>Zn(2+)</name>
        <dbReference type="ChEBI" id="CHEBI:29105"/>
    </cofactor>
    <text evidence="7">Binds 1 zinc ion.</text>
</comment>
<keyword evidence="5 7" id="KW-0378">Hydrolase</keyword>
<feature type="binding site" evidence="7">
    <location>
        <position position="132"/>
    </location>
    <ligand>
        <name>Zn(2+)</name>
        <dbReference type="ChEBI" id="CHEBI:29105"/>
        <note>catalytic</note>
    </ligand>
</feature>
<comment type="function">
    <text evidence="7">Single strand-specific metallo-endoribonuclease involved in late-stage 70S ribosome quality control and in maturation of the 3' terminus of the 16S rRNA.</text>
</comment>
<keyword evidence="4 7" id="KW-0255">Endonuclease</keyword>
<gene>
    <name evidence="7" type="primary">ybeY</name>
    <name evidence="8" type="ORF">SAMN05216241_10741</name>
</gene>
<dbReference type="InterPro" id="IPR023091">
    <property type="entry name" value="MetalPrtase_cat_dom_sf_prd"/>
</dbReference>
<dbReference type="EC" id="3.1.-.-" evidence="7"/>
<accession>A0A1G7SK17</accession>
<evidence type="ECO:0000256" key="4">
    <source>
        <dbReference type="ARBA" id="ARBA00022759"/>
    </source>
</evidence>
<feature type="binding site" evidence="7">
    <location>
        <position position="136"/>
    </location>
    <ligand>
        <name>Zn(2+)</name>
        <dbReference type="ChEBI" id="CHEBI:29105"/>
        <note>catalytic</note>
    </ligand>
</feature>
<evidence type="ECO:0000256" key="2">
    <source>
        <dbReference type="ARBA" id="ARBA00022722"/>
    </source>
</evidence>
<dbReference type="GO" id="GO:0004521">
    <property type="term" value="F:RNA endonuclease activity"/>
    <property type="evidence" value="ECO:0007669"/>
    <property type="project" value="UniProtKB-UniRule"/>
</dbReference>
<dbReference type="InterPro" id="IPR002036">
    <property type="entry name" value="YbeY"/>
</dbReference>
<keyword evidence="2 7" id="KW-0540">Nuclease</keyword>
<keyword evidence="7" id="KW-0698">rRNA processing</keyword>
<keyword evidence="7" id="KW-0690">Ribosome biogenesis</keyword>
<protein>
    <recommendedName>
        <fullName evidence="7">Endoribonuclease YbeY</fullName>
        <ecNumber evidence="7">3.1.-.-</ecNumber>
    </recommendedName>
</protein>
<dbReference type="OrthoDB" id="9807740at2"/>
<dbReference type="GO" id="GO:0004222">
    <property type="term" value="F:metalloendopeptidase activity"/>
    <property type="evidence" value="ECO:0007669"/>
    <property type="project" value="InterPro"/>
</dbReference>
<keyword evidence="7" id="KW-0963">Cytoplasm</keyword>
<evidence type="ECO:0000256" key="3">
    <source>
        <dbReference type="ARBA" id="ARBA00022723"/>
    </source>
</evidence>
<dbReference type="Proteomes" id="UP000199415">
    <property type="component" value="Unassembled WGS sequence"/>
</dbReference>
<keyword evidence="9" id="KW-1185">Reference proteome</keyword>
<dbReference type="AlphaFoldDB" id="A0A1G7SK17"/>
<keyword evidence="3 7" id="KW-0479">Metal-binding</keyword>
<dbReference type="RefSeq" id="WP_090020365.1">
    <property type="nucleotide sequence ID" value="NZ_FNCE01000007.1"/>
</dbReference>
<feature type="binding site" evidence="7">
    <location>
        <position position="142"/>
    </location>
    <ligand>
        <name>Zn(2+)</name>
        <dbReference type="ChEBI" id="CHEBI:29105"/>
        <note>catalytic</note>
    </ligand>
</feature>
<dbReference type="Gene3D" id="3.40.390.30">
    <property type="entry name" value="Metalloproteases ('zincins'), catalytic domain"/>
    <property type="match status" value="1"/>
</dbReference>
<evidence type="ECO:0000256" key="7">
    <source>
        <dbReference type="HAMAP-Rule" id="MF_00009"/>
    </source>
</evidence>